<reference evidence="5 6" key="1">
    <citation type="submission" date="2015-02" db="EMBL/GenBank/DDBJ databases">
        <title>Draft genome sequences of ten Microbacterium spp. with emphasis on heavy metal contaminated environments.</title>
        <authorList>
            <person name="Corretto E."/>
        </authorList>
    </citation>
    <scope>NUCLEOTIDE SEQUENCE [LARGE SCALE GENOMIC DNA]</scope>
    <source>
        <strain evidence="5 6">DSM 8608</strain>
    </source>
</reference>
<evidence type="ECO:0000256" key="2">
    <source>
        <dbReference type="ARBA" id="ARBA00022801"/>
    </source>
</evidence>
<dbReference type="AlphaFoldDB" id="A0A0M2H6X9"/>
<keyword evidence="3" id="KW-0326">Glycosidase</keyword>
<dbReference type="GO" id="GO:0005975">
    <property type="term" value="P:carbohydrate metabolic process"/>
    <property type="evidence" value="ECO:0007669"/>
    <property type="project" value="InterPro"/>
</dbReference>
<evidence type="ECO:0000256" key="1">
    <source>
        <dbReference type="ARBA" id="ARBA00005336"/>
    </source>
</evidence>
<dbReference type="PANTHER" id="PTHR30480:SF14">
    <property type="entry name" value="HYDROLASE, PUTATIVE (AFU_ORTHOLOGUE AFUA_4G13770)-RELATED"/>
    <property type="match status" value="1"/>
</dbReference>
<dbReference type="PATRIC" id="fig|69370.6.peg.4091"/>
<gene>
    <name evidence="5" type="primary">ybbD</name>
    <name evidence="5" type="ORF">RS82_04032</name>
</gene>
<dbReference type="GO" id="GO:0009254">
    <property type="term" value="P:peptidoglycan turnover"/>
    <property type="evidence" value="ECO:0007669"/>
    <property type="project" value="TreeGrafter"/>
</dbReference>
<evidence type="ECO:0000256" key="3">
    <source>
        <dbReference type="ARBA" id="ARBA00023295"/>
    </source>
</evidence>
<comment type="caution">
    <text evidence="5">The sequence shown here is derived from an EMBL/GenBank/DDBJ whole genome shotgun (WGS) entry which is preliminary data.</text>
</comment>
<dbReference type="EMBL" id="JYJA01000041">
    <property type="protein sequence ID" value="KJL39823.1"/>
    <property type="molecule type" value="Genomic_DNA"/>
</dbReference>
<comment type="similarity">
    <text evidence="1">Belongs to the glycosyl hydrolase 3 family.</text>
</comment>
<dbReference type="SUPFAM" id="SSF51445">
    <property type="entry name" value="(Trans)glycosidases"/>
    <property type="match status" value="1"/>
</dbReference>
<sequence>MSLRERAASVVMGHIPTTDAAALRSYMESTDAGGFLLMGANIPADEAALKEITASLTVDPAQPPLIAIDQEGGDVSRLPWDDLPSPLELQQADPATVEAAYAGRSALVRQAGIPVNFGIVADVTADPDSFIHRRVLGTTPDAAAAHVAAAVDGEKGKVFSTLKHFPGHGAAPGDSHSSIPSTPIPLDQWRATDALPFQAGVDAGAELLMFGHLAYTAVDPAPASLSPEWHRIARDELGFEGVIITDDLGMLESSGLPEYADPVANAVNALAAGNDMLLTVASSTPETAPQIIDGIVAAVEAGAVPAERLEEAATRVMELRLAVAEAAGGELPCTTCADPAG</sequence>
<proteinExistence type="inferred from homology"/>
<protein>
    <submittedName>
        <fullName evidence="5">Putative lipoprotein YbbD</fullName>
    </submittedName>
</protein>
<dbReference type="Gene3D" id="3.20.20.300">
    <property type="entry name" value="Glycoside hydrolase, family 3, N-terminal domain"/>
    <property type="match status" value="1"/>
</dbReference>
<dbReference type="InterPro" id="IPR050226">
    <property type="entry name" value="NagZ_Beta-hexosaminidase"/>
</dbReference>
<keyword evidence="2" id="KW-0378">Hydrolase</keyword>
<dbReference type="GO" id="GO:0004553">
    <property type="term" value="F:hydrolase activity, hydrolyzing O-glycosyl compounds"/>
    <property type="evidence" value="ECO:0007669"/>
    <property type="project" value="InterPro"/>
</dbReference>
<organism evidence="5 6">
    <name type="scientific">Microbacterium trichothecenolyticum</name>
    <name type="common">Aureobacterium trichothecenolyticum</name>
    <dbReference type="NCBI Taxonomy" id="69370"/>
    <lineage>
        <taxon>Bacteria</taxon>
        <taxon>Bacillati</taxon>
        <taxon>Actinomycetota</taxon>
        <taxon>Actinomycetes</taxon>
        <taxon>Micrococcales</taxon>
        <taxon>Microbacteriaceae</taxon>
        <taxon>Microbacterium</taxon>
    </lineage>
</organism>
<keyword evidence="6" id="KW-1185">Reference proteome</keyword>
<dbReference type="Pfam" id="PF00933">
    <property type="entry name" value="Glyco_hydro_3"/>
    <property type="match status" value="1"/>
</dbReference>
<feature type="domain" description="Glycoside hydrolase family 3 N-terminal" evidence="4">
    <location>
        <begin position="18"/>
        <end position="318"/>
    </location>
</feature>
<dbReference type="OrthoDB" id="9805821at2"/>
<dbReference type="InterPro" id="IPR001764">
    <property type="entry name" value="Glyco_hydro_3_N"/>
</dbReference>
<dbReference type="InterPro" id="IPR017853">
    <property type="entry name" value="GH"/>
</dbReference>
<evidence type="ECO:0000313" key="5">
    <source>
        <dbReference type="EMBL" id="KJL39823.1"/>
    </source>
</evidence>
<dbReference type="PANTHER" id="PTHR30480">
    <property type="entry name" value="BETA-HEXOSAMINIDASE-RELATED"/>
    <property type="match status" value="1"/>
</dbReference>
<accession>A0A0M2H6X9</accession>
<dbReference type="InterPro" id="IPR036962">
    <property type="entry name" value="Glyco_hydro_3_N_sf"/>
</dbReference>
<keyword evidence="5" id="KW-0449">Lipoprotein</keyword>
<dbReference type="Proteomes" id="UP000034098">
    <property type="component" value="Unassembled WGS sequence"/>
</dbReference>
<evidence type="ECO:0000259" key="4">
    <source>
        <dbReference type="Pfam" id="PF00933"/>
    </source>
</evidence>
<evidence type="ECO:0000313" key="6">
    <source>
        <dbReference type="Proteomes" id="UP000034098"/>
    </source>
</evidence>
<name>A0A0M2H6X9_MICTR</name>